<accession>A0ACC0F3M7</accession>
<gene>
    <name evidence="1" type="ORF">LOK49_LG15G02552</name>
</gene>
<dbReference type="EMBL" id="CM045768">
    <property type="protein sequence ID" value="KAI7983338.1"/>
    <property type="molecule type" value="Genomic_DNA"/>
</dbReference>
<reference evidence="1 2" key="1">
    <citation type="journal article" date="2022" name="Plant J.">
        <title>Chromosome-level genome of Camellia lanceoleosa provides a valuable resource for understanding genome evolution and self-incompatibility.</title>
        <authorList>
            <person name="Gong W."/>
            <person name="Xiao S."/>
            <person name="Wang L."/>
            <person name="Liao Z."/>
            <person name="Chang Y."/>
            <person name="Mo W."/>
            <person name="Hu G."/>
            <person name="Li W."/>
            <person name="Zhao G."/>
            <person name="Zhu H."/>
            <person name="Hu X."/>
            <person name="Ji K."/>
            <person name="Xiang X."/>
            <person name="Song Q."/>
            <person name="Yuan D."/>
            <person name="Jin S."/>
            <person name="Zhang L."/>
        </authorList>
    </citation>
    <scope>NUCLEOTIDE SEQUENCE [LARGE SCALE GENOMIC DNA]</scope>
    <source>
        <strain evidence="1">SQ_2022a</strain>
    </source>
</reference>
<name>A0ACC0F3M7_9ERIC</name>
<organism evidence="1 2">
    <name type="scientific">Camellia lanceoleosa</name>
    <dbReference type="NCBI Taxonomy" id="1840588"/>
    <lineage>
        <taxon>Eukaryota</taxon>
        <taxon>Viridiplantae</taxon>
        <taxon>Streptophyta</taxon>
        <taxon>Embryophyta</taxon>
        <taxon>Tracheophyta</taxon>
        <taxon>Spermatophyta</taxon>
        <taxon>Magnoliopsida</taxon>
        <taxon>eudicotyledons</taxon>
        <taxon>Gunneridae</taxon>
        <taxon>Pentapetalae</taxon>
        <taxon>asterids</taxon>
        <taxon>Ericales</taxon>
        <taxon>Theaceae</taxon>
        <taxon>Camellia</taxon>
    </lineage>
</organism>
<keyword evidence="2" id="KW-1185">Reference proteome</keyword>
<protein>
    <submittedName>
        <fullName evidence="1">Flavonoid 3',5'-hydroxylase 2</fullName>
    </submittedName>
</protein>
<proteinExistence type="predicted"/>
<evidence type="ECO:0000313" key="2">
    <source>
        <dbReference type="Proteomes" id="UP001060215"/>
    </source>
</evidence>
<dbReference type="Proteomes" id="UP001060215">
    <property type="component" value="Chromosome 11"/>
</dbReference>
<comment type="caution">
    <text evidence="1">The sequence shown here is derived from an EMBL/GenBank/DDBJ whole genome shotgun (WGS) entry which is preliminary data.</text>
</comment>
<evidence type="ECO:0000313" key="1">
    <source>
        <dbReference type="EMBL" id="KAI7983338.1"/>
    </source>
</evidence>
<sequence>MVVELMTTAGYFNIGLQGIERGMKGLHKKFDVLITKMIEEHMASAYQRKGKPDFLAVVMAQQENSGEERLSINNIKALLLVFLSSYSYSLD</sequence>